<protein>
    <submittedName>
        <fullName evidence="1">Uncharacterized protein</fullName>
    </submittedName>
</protein>
<keyword evidence="2" id="KW-1185">Reference proteome</keyword>
<gene>
    <name evidence="1" type="ORF">PACLA_8A034464</name>
</gene>
<proteinExistence type="predicted"/>
<reference evidence="1" key="1">
    <citation type="submission" date="2020-04" db="EMBL/GenBank/DDBJ databases">
        <authorList>
            <person name="Alioto T."/>
            <person name="Alioto T."/>
            <person name="Gomez Garrido J."/>
        </authorList>
    </citation>
    <scope>NUCLEOTIDE SEQUENCE</scope>
    <source>
        <strain evidence="1">A484AB</strain>
    </source>
</reference>
<name>A0A7D9E140_PARCT</name>
<dbReference type="AlphaFoldDB" id="A0A7D9E140"/>
<comment type="caution">
    <text evidence="1">The sequence shown here is derived from an EMBL/GenBank/DDBJ whole genome shotgun (WGS) entry which is preliminary data.</text>
</comment>
<sequence length="309" mass="33908">MKILEKRYGKRCLIVNSILDGLTKGPAIPSRDRTALQKFADEAASANVTLKSSCCLNEVNQGNLVEMLRRLPKYLPERFAVVACDLEAKEDQFPTLNDFASFLDKWANVANHPINASNTDQQEGSGLAKGKMKYGPKMAWAMGVQGDDSRNIYKSAKVTTPCRCCSQAHPIYRCELFKGLALANLNAKSKGVEHCTTLCYINIELPTVTSSTATSKAPHAVLLRVIPVRVIGERQVATTYAMLDSGSEINLVDPSLVKQVGAQGHLDKIVVSTVSNENDVQHGYRINLSVESLIDEKPKRLKLTNAWSS</sequence>
<dbReference type="EMBL" id="CACRXK020003249">
    <property type="protein sequence ID" value="CAB3998014.1"/>
    <property type="molecule type" value="Genomic_DNA"/>
</dbReference>
<dbReference type="PANTHER" id="PTHR47331">
    <property type="entry name" value="PHD-TYPE DOMAIN-CONTAINING PROTEIN"/>
    <property type="match status" value="1"/>
</dbReference>
<dbReference type="Proteomes" id="UP001152795">
    <property type="component" value="Unassembled WGS sequence"/>
</dbReference>
<organism evidence="1 2">
    <name type="scientific">Paramuricea clavata</name>
    <name type="common">Red gorgonian</name>
    <name type="synonym">Violescent sea-whip</name>
    <dbReference type="NCBI Taxonomy" id="317549"/>
    <lineage>
        <taxon>Eukaryota</taxon>
        <taxon>Metazoa</taxon>
        <taxon>Cnidaria</taxon>
        <taxon>Anthozoa</taxon>
        <taxon>Octocorallia</taxon>
        <taxon>Malacalcyonacea</taxon>
        <taxon>Plexauridae</taxon>
        <taxon>Paramuricea</taxon>
    </lineage>
</organism>
<evidence type="ECO:0000313" key="2">
    <source>
        <dbReference type="Proteomes" id="UP001152795"/>
    </source>
</evidence>
<dbReference type="OrthoDB" id="10055784at2759"/>
<accession>A0A7D9E140</accession>
<evidence type="ECO:0000313" key="1">
    <source>
        <dbReference type="EMBL" id="CAB3998014.1"/>
    </source>
</evidence>